<evidence type="ECO:0000313" key="1">
    <source>
        <dbReference type="EMBL" id="KMZ00359.1"/>
    </source>
</evidence>
<name>A0A0J9RXF2_DROSI</name>
<evidence type="ECO:0008006" key="2">
    <source>
        <dbReference type="Google" id="ProtNLM"/>
    </source>
</evidence>
<dbReference type="SUPFAM" id="SSF52047">
    <property type="entry name" value="RNI-like"/>
    <property type="match status" value="1"/>
</dbReference>
<dbReference type="EMBL" id="CM002912">
    <property type="protein sequence ID" value="KMZ00359.1"/>
    <property type="molecule type" value="Genomic_DNA"/>
</dbReference>
<dbReference type="AlphaFoldDB" id="A0A0J9RXF2"/>
<reference evidence="1" key="1">
    <citation type="journal article" date="2013" name="Genome Res.">
        <title>A second-generation assembly of the Drosophila simulans genome provides new insights into patterns of lineage-specific divergence.</title>
        <authorList>
            <person name="Hu T.T."/>
            <person name="Eisen M.B."/>
            <person name="Thornton K.R."/>
            <person name="Andolfatto P."/>
        </authorList>
    </citation>
    <scope>NUCLEOTIDE SEQUENCE [LARGE SCALE GENOMIC DNA]</scope>
    <source>
        <strain evidence="1">W501</strain>
    </source>
</reference>
<reference evidence="1" key="3">
    <citation type="submission" date="2015-04" db="EMBL/GenBank/DDBJ databases">
        <authorList>
            <consortium name="FlyBase"/>
        </authorList>
    </citation>
    <scope>NUCLEOTIDE SEQUENCE</scope>
    <source>
        <strain evidence="1">W501</strain>
    </source>
</reference>
<dbReference type="Proteomes" id="UP000035880">
    <property type="component" value="Chromosome 3L"/>
</dbReference>
<organism evidence="1">
    <name type="scientific">Drosophila simulans</name>
    <name type="common">Fruit fly</name>
    <dbReference type="NCBI Taxonomy" id="7240"/>
    <lineage>
        <taxon>Eukaryota</taxon>
        <taxon>Metazoa</taxon>
        <taxon>Ecdysozoa</taxon>
        <taxon>Arthropoda</taxon>
        <taxon>Hexapoda</taxon>
        <taxon>Insecta</taxon>
        <taxon>Pterygota</taxon>
        <taxon>Neoptera</taxon>
        <taxon>Endopterygota</taxon>
        <taxon>Diptera</taxon>
        <taxon>Brachycera</taxon>
        <taxon>Muscomorpha</taxon>
        <taxon>Ephydroidea</taxon>
        <taxon>Drosophilidae</taxon>
        <taxon>Drosophila</taxon>
        <taxon>Sophophora</taxon>
    </lineage>
</organism>
<gene>
    <name evidence="1" type="primary">Dsim\GD27387</name>
    <name evidence="1" type="ORF">Dsimw501_GD27387</name>
</gene>
<reference evidence="1" key="2">
    <citation type="submission" date="2014-06" db="EMBL/GenBank/DDBJ databases">
        <authorList>
            <person name="Hu T."/>
            <person name="Eisen M.B."/>
            <person name="Thornton K.R."/>
            <person name="Andolfatto P."/>
        </authorList>
    </citation>
    <scope>NUCLEOTIDE SEQUENCE</scope>
    <source>
        <strain evidence="1">W501</strain>
    </source>
</reference>
<dbReference type="OrthoDB" id="7860491at2759"/>
<dbReference type="KEGG" id="dsi:Dsimw501_GD27387"/>
<dbReference type="Gene3D" id="3.80.10.10">
    <property type="entry name" value="Ribonuclease Inhibitor"/>
    <property type="match status" value="1"/>
</dbReference>
<sequence>MDFQRRIYDVPFEILDLIFEKLDSLQYKVNLALAHEKLAKAFSFHSRNKFRKLTLDGRLTLDSWNFLIRECGPTIEEFVYGVCGRNGKSLSLKVVEKHCPNLKSVSVQYYLSDRENIPSFLENMKSSLTSVKINQQSYFPATILIAVSEITQLKEFSFKGYVDENVRHLDKLVALEKLSITDIETFSTPPVDLLPICASLKKLRNLTVVKVKILPYDEPYSTLWSSLEFLHLEYCEFSIELPDCPNLKYLDMHYPKCAIEGYVLKFILKNGKNLTELRERSVPPINGNGFLDLLRGCPELRRLHTTMEFIKLHAGYVCSMLEILKENGVTPENPLELIICRRIKWKWFRRLHRRSPNAELIDLYEGT</sequence>
<dbReference type="InterPro" id="IPR032675">
    <property type="entry name" value="LRR_dom_sf"/>
</dbReference>
<accession>A0A0J9RXF2</accession>
<protein>
    <recommendedName>
        <fullName evidence="2">F-box domain-containing protein</fullName>
    </recommendedName>
</protein>
<proteinExistence type="predicted"/>